<evidence type="ECO:0000256" key="3">
    <source>
        <dbReference type="ARBA" id="ARBA00006492"/>
    </source>
</evidence>
<keyword evidence="6" id="KW-0808">Transferase</keyword>
<keyword evidence="21" id="KW-1185">Reference proteome</keyword>
<comment type="similarity">
    <text evidence="3 18">Belongs to the glycosyltransferase 13 family.</text>
</comment>
<comment type="catalytic activity">
    <reaction evidence="17 18">
        <text>3-O-(alpha-D-mannosyl)-L-threonyl-[protein] + UDP-N-acetyl-alpha-D-glucosamine = 3-O-(N-acetyl-beta-D-glucosaminyl-(1-&gt;2)-alpha-D-mannosyl)-L-threonyl-[protein] + UDP + H(+)</text>
        <dbReference type="Rhea" id="RHEA:54128"/>
        <dbReference type="Rhea" id="RHEA-COMP:13547"/>
        <dbReference type="Rhea" id="RHEA-COMP:13802"/>
        <dbReference type="ChEBI" id="CHEBI:15378"/>
        <dbReference type="ChEBI" id="CHEBI:57705"/>
        <dbReference type="ChEBI" id="CHEBI:58223"/>
        <dbReference type="ChEBI" id="CHEBI:137323"/>
        <dbReference type="ChEBI" id="CHEBI:138067"/>
    </reaction>
</comment>
<evidence type="ECO:0000256" key="12">
    <source>
        <dbReference type="ARBA" id="ARBA00023034"/>
    </source>
</evidence>
<dbReference type="SUPFAM" id="SSF53448">
    <property type="entry name" value="Nucleotide-diphospho-sugar transferases"/>
    <property type="match status" value="1"/>
</dbReference>
<dbReference type="GO" id="GO:0000139">
    <property type="term" value="C:Golgi membrane"/>
    <property type="evidence" value="ECO:0007669"/>
    <property type="project" value="UniProtKB-SubCell"/>
</dbReference>
<dbReference type="EMBL" id="JASPKZ010007546">
    <property type="protein sequence ID" value="KAJ9583678.1"/>
    <property type="molecule type" value="Genomic_DNA"/>
</dbReference>
<evidence type="ECO:0000256" key="6">
    <source>
        <dbReference type="ARBA" id="ARBA00022679"/>
    </source>
</evidence>
<dbReference type="GO" id="GO:0030145">
    <property type="term" value="F:manganese ion binding"/>
    <property type="evidence" value="ECO:0007669"/>
    <property type="project" value="UniProtKB-UniRule"/>
</dbReference>
<dbReference type="GO" id="GO:0030246">
    <property type="term" value="F:carbohydrate binding"/>
    <property type="evidence" value="ECO:0007669"/>
    <property type="project" value="UniProtKB-KW"/>
</dbReference>
<feature type="domain" description="ILEI/PANDER" evidence="19">
    <location>
        <begin position="88"/>
        <end position="177"/>
    </location>
</feature>
<dbReference type="InterPro" id="IPR039477">
    <property type="entry name" value="ILEI/PANDER_dom"/>
</dbReference>
<evidence type="ECO:0000256" key="7">
    <source>
        <dbReference type="ARBA" id="ARBA00022692"/>
    </source>
</evidence>
<comment type="function">
    <text evidence="18">Participates in O-mannosyl glycosylation by catalyzing the addition of N-acetylglucosamine to O-linked mannose on glycoproteins. Catalyzes the synthesis of the GlcNAc(beta1-2)Man(alpha1-)O-Ser/Thr moiety on alpha-dystroglycan and other O-mannosylated proteins, providing the necessary basis for the addition of further carbohydrate moieties. Is specific for alpha linked terminal mannose.</text>
</comment>
<keyword evidence="12 18" id="KW-0333">Golgi apparatus</keyword>
<evidence type="ECO:0000256" key="2">
    <source>
        <dbReference type="ARBA" id="ARBA00004922"/>
    </source>
</evidence>
<evidence type="ECO:0000256" key="4">
    <source>
        <dbReference type="ARBA" id="ARBA00022553"/>
    </source>
</evidence>
<evidence type="ECO:0000256" key="8">
    <source>
        <dbReference type="ARBA" id="ARBA00022723"/>
    </source>
</evidence>
<evidence type="ECO:0000256" key="13">
    <source>
        <dbReference type="ARBA" id="ARBA00023136"/>
    </source>
</evidence>
<evidence type="ECO:0000256" key="17">
    <source>
        <dbReference type="ARBA" id="ARBA00049045"/>
    </source>
</evidence>
<dbReference type="AlphaFoldDB" id="A0AAD8EAZ5"/>
<keyword evidence="10 18" id="KW-0735">Signal-anchor</keyword>
<evidence type="ECO:0000256" key="5">
    <source>
        <dbReference type="ARBA" id="ARBA00022676"/>
    </source>
</evidence>
<dbReference type="FunFam" id="3.90.550.10:FF:000038">
    <property type="entry name" value="protein O-linked-mannose beta-1,2-N-acetylglucosaminyltransferase 1 isoform X1"/>
    <property type="match status" value="1"/>
</dbReference>
<comment type="caution">
    <text evidence="20">The sequence shown here is derived from an EMBL/GenBank/DDBJ whole genome shotgun (WGS) entry which is preliminary data.</text>
</comment>
<dbReference type="Gene3D" id="3.90.550.10">
    <property type="entry name" value="Spore Coat Polysaccharide Biosynthesis Protein SpsA, Chain A"/>
    <property type="match status" value="1"/>
</dbReference>
<keyword evidence="4" id="KW-0597">Phosphoprotein</keyword>
<dbReference type="PANTHER" id="PTHR46396:SF1">
    <property type="entry name" value="PROTEIN O-LINKED-MANNOSE BETA-1,2-N-ACETYLGLUCOSAMINYLTRANSFERASE 1"/>
    <property type="match status" value="1"/>
</dbReference>
<keyword evidence="15 18" id="KW-0464">Manganese</keyword>
<reference evidence="20" key="2">
    <citation type="submission" date="2023-05" db="EMBL/GenBank/DDBJ databases">
        <authorList>
            <person name="Fouks B."/>
        </authorList>
    </citation>
    <scope>NUCLEOTIDE SEQUENCE</scope>
    <source>
        <strain evidence="20">Stay&amp;Tobe</strain>
        <tissue evidence="20">Testes</tissue>
    </source>
</reference>
<dbReference type="EC" id="2.4.1.-" evidence="18"/>
<dbReference type="PANTHER" id="PTHR46396">
    <property type="entry name" value="PROTEIN O-LINKED-MANNOSE BETA-1,2-N-ACETYLGLUCOSAMINYLTRANSFERASE 1"/>
    <property type="match status" value="1"/>
</dbReference>
<keyword evidence="7" id="KW-0812">Transmembrane</keyword>
<gene>
    <name evidence="20" type="ORF">L9F63_021975</name>
</gene>
<dbReference type="InterPro" id="IPR039474">
    <property type="entry name" value="POMGNT1_PANDER-like"/>
</dbReference>
<sequence>GLLVVVLLITIGINVMFIMDTSRRLHEELPTTGTSGELIGGESRRNSLRLQESQPKSLAIEVMSSQSKVSVSVDGTTILEDVEEHKGRGIHVMVLHQATGSVMAQRIFDTYSPHEDEAMALFLNMVTDGRIIIFAIKDEGTFQMKQPARDLLKRLGSKRAQVIGWRDMWAMVTQKGAKMFGESYSKSTEFNTWGAPVVLRTEIPLVSVEESECDWMDSEENRRRREFCNHIEGYGSVCSCSDPAPLLFNPDPVPNNEVRDVPVAIIASNRPHYLYRMLRSLLSAHGANPEMITVFIDGYFEEPLEVTKLFGLRGIQHTPIGVKNARISQHYKASLTATFNIFPSAKYAIIVEEDLDVSPDFFSFFSQTRRLLDEDDTLYCISAWNDQGYEHTSNDPTLLYRVETMPGLGWILKKSLYKDELESKWPTPEKLWDWDMWMRLPEVRKGRECVIPDVSRTYHFGASGLNMNSYFQDVYFKKHSFNTLPNVQLKDIDSIKKANYEELIVNLIKKGTILDHSKSPCEENFIPDKKNDVVILFIKMEEPKDYITWLQVAKCFKIWDLDARGYHKSMWRMHMKGSQLLIIGVPNSEYAKYKPSNITPIYLEVHYS</sequence>
<evidence type="ECO:0000256" key="15">
    <source>
        <dbReference type="ARBA" id="ARBA00023211"/>
    </source>
</evidence>
<proteinExistence type="inferred from homology"/>
<accession>A0AAD8EAZ5</accession>
<evidence type="ECO:0000256" key="10">
    <source>
        <dbReference type="ARBA" id="ARBA00022968"/>
    </source>
</evidence>
<evidence type="ECO:0000256" key="1">
    <source>
        <dbReference type="ARBA" id="ARBA00004323"/>
    </source>
</evidence>
<comment type="domain">
    <text evidence="18">The stem domain mediates specific interaction with beta-linked N-acetylglucosamine moieties of O-glycosylated proteins. It also interacts with its product, N-acetyl-beta-D-glucosaminyl-(1-&gt;2)-O-alpha-D-mannosylprotein.</text>
</comment>
<evidence type="ECO:0000256" key="14">
    <source>
        <dbReference type="ARBA" id="ARBA00023157"/>
    </source>
</evidence>
<evidence type="ECO:0000313" key="21">
    <source>
        <dbReference type="Proteomes" id="UP001233999"/>
    </source>
</evidence>
<dbReference type="CDD" id="cd13937">
    <property type="entry name" value="PANDER_GnT-1_2_like"/>
    <property type="match status" value="1"/>
</dbReference>
<keyword evidence="14" id="KW-1015">Disulfide bond</keyword>
<comment type="pathway">
    <text evidence="2 18">Protein modification; protein glycosylation.</text>
</comment>
<dbReference type="InterPro" id="IPR004139">
    <property type="entry name" value="Glyco_trans_13"/>
</dbReference>
<evidence type="ECO:0000259" key="19">
    <source>
        <dbReference type="Pfam" id="PF15711"/>
    </source>
</evidence>
<reference evidence="20" key="1">
    <citation type="journal article" date="2023" name="IScience">
        <title>Live-bearing cockroach genome reveals convergent evolutionary mechanisms linked to viviparity in insects and beyond.</title>
        <authorList>
            <person name="Fouks B."/>
            <person name="Harrison M.C."/>
            <person name="Mikhailova A.A."/>
            <person name="Marchal E."/>
            <person name="English S."/>
            <person name="Carruthers M."/>
            <person name="Jennings E.C."/>
            <person name="Chiamaka E.L."/>
            <person name="Frigard R.A."/>
            <person name="Pippel M."/>
            <person name="Attardo G.M."/>
            <person name="Benoit J.B."/>
            <person name="Bornberg-Bauer E."/>
            <person name="Tobe S.S."/>
        </authorList>
    </citation>
    <scope>NUCLEOTIDE SEQUENCE</scope>
    <source>
        <strain evidence="20">Stay&amp;Tobe</strain>
    </source>
</reference>
<evidence type="ECO:0000256" key="11">
    <source>
        <dbReference type="ARBA" id="ARBA00022989"/>
    </source>
</evidence>
<dbReference type="Pfam" id="PF15711">
    <property type="entry name" value="ILEI"/>
    <property type="match status" value="1"/>
</dbReference>
<keyword evidence="5 18" id="KW-0328">Glycosyltransferase</keyword>
<comment type="subcellular location">
    <subcellularLocation>
        <location evidence="1 18">Golgi apparatus membrane</location>
        <topology evidence="1 18">Single-pass type II membrane protein</topology>
    </subcellularLocation>
</comment>
<feature type="non-terminal residue" evidence="20">
    <location>
        <position position="1"/>
    </location>
</feature>
<dbReference type="GO" id="GO:0016266">
    <property type="term" value="P:protein O-linked glycosylation via N-acetyl-galactosamine"/>
    <property type="evidence" value="ECO:0007669"/>
    <property type="project" value="TreeGrafter"/>
</dbReference>
<comment type="subunit">
    <text evidence="16">Interacts with DAG1 (via O-linked mannose moiety). Interacts (via transmembrane domain) with FKTN; the interaction is direct and is required for normal location in Golgi membranes.</text>
</comment>
<dbReference type="InterPro" id="IPR029044">
    <property type="entry name" value="Nucleotide-diphossugar_trans"/>
</dbReference>
<protein>
    <recommendedName>
        <fullName evidence="18">Protein O-linked-mannose beta-1,2-N-acetylglucosaminyltransferase</fullName>
        <shortName evidence="18">POMGnT1</shortName>
        <ecNumber evidence="18">2.4.1.-</ecNumber>
    </recommendedName>
</protein>
<keyword evidence="13" id="KW-0472">Membrane</keyword>
<keyword evidence="8 18" id="KW-0479">Metal-binding</keyword>
<keyword evidence="11" id="KW-1133">Transmembrane helix</keyword>
<dbReference type="Pfam" id="PF03071">
    <property type="entry name" value="GNT-I"/>
    <property type="match status" value="1"/>
</dbReference>
<dbReference type="Proteomes" id="UP001233999">
    <property type="component" value="Unassembled WGS sequence"/>
</dbReference>
<dbReference type="GO" id="GO:0047223">
    <property type="term" value="F:beta-1,3-galactosyl-O-glycosyl-glycoprotein beta-1,3-N-acetylglucosaminyltransferase activity"/>
    <property type="evidence" value="ECO:0007669"/>
    <property type="project" value="TreeGrafter"/>
</dbReference>
<comment type="cofactor">
    <cofactor evidence="18">
        <name>Mn(2+)</name>
        <dbReference type="ChEBI" id="CHEBI:29035"/>
    </cofactor>
    <text evidence="18">The manganese ion interacts primarily with the substrate UDP-N-acetylglucosamine.</text>
</comment>
<evidence type="ECO:0000313" key="20">
    <source>
        <dbReference type="EMBL" id="KAJ9583678.1"/>
    </source>
</evidence>
<dbReference type="PROSITE" id="PS52031">
    <property type="entry name" value="GG_LECTIN"/>
    <property type="match status" value="1"/>
</dbReference>
<keyword evidence="9" id="KW-0430">Lectin</keyword>
<feature type="non-terminal residue" evidence="20">
    <location>
        <position position="608"/>
    </location>
</feature>
<dbReference type="InterPro" id="IPR052463">
    <property type="entry name" value="O-linked_mannose_GnT"/>
</dbReference>
<evidence type="ECO:0000256" key="9">
    <source>
        <dbReference type="ARBA" id="ARBA00022734"/>
    </source>
</evidence>
<organism evidence="20 21">
    <name type="scientific">Diploptera punctata</name>
    <name type="common">Pacific beetle cockroach</name>
    <dbReference type="NCBI Taxonomy" id="6984"/>
    <lineage>
        <taxon>Eukaryota</taxon>
        <taxon>Metazoa</taxon>
        <taxon>Ecdysozoa</taxon>
        <taxon>Arthropoda</taxon>
        <taxon>Hexapoda</taxon>
        <taxon>Insecta</taxon>
        <taxon>Pterygota</taxon>
        <taxon>Neoptera</taxon>
        <taxon>Polyneoptera</taxon>
        <taxon>Dictyoptera</taxon>
        <taxon>Blattodea</taxon>
        <taxon>Blaberoidea</taxon>
        <taxon>Blaberidae</taxon>
        <taxon>Diplopterinae</taxon>
        <taxon>Diploptera</taxon>
    </lineage>
</organism>
<name>A0AAD8EAZ5_DIPPU</name>
<evidence type="ECO:0000256" key="16">
    <source>
        <dbReference type="ARBA" id="ARBA00046887"/>
    </source>
</evidence>
<evidence type="ECO:0000256" key="18">
    <source>
        <dbReference type="RuleBase" id="RU368119"/>
    </source>
</evidence>